<comment type="function">
    <text evidence="9 12">Part of the Sec protein translocase complex. Interacts with the SecYEG preprotein conducting channel. SecDF uses the proton motive force (PMF) to complete protein translocation after the ATP-dependent function of SecA.</text>
</comment>
<dbReference type="PANTHER" id="PTHR30081:SF8">
    <property type="entry name" value="PROTEIN TRANSLOCASE SUBUNIT SECF"/>
    <property type="match status" value="1"/>
</dbReference>
<keyword evidence="4 12" id="KW-0812">Transmembrane</keyword>
<feature type="transmembrane region" description="Helical" evidence="12">
    <location>
        <begin position="254"/>
        <end position="279"/>
    </location>
</feature>
<organism evidence="14 15">
    <name type="scientific">Peptococcus niger</name>
    <dbReference type="NCBI Taxonomy" id="2741"/>
    <lineage>
        <taxon>Bacteria</taxon>
        <taxon>Bacillati</taxon>
        <taxon>Bacillota</taxon>
        <taxon>Clostridia</taxon>
        <taxon>Eubacteriales</taxon>
        <taxon>Peptococcaceae</taxon>
        <taxon>Peptococcus</taxon>
    </lineage>
</organism>
<feature type="transmembrane region" description="Helical" evidence="12">
    <location>
        <begin position="14"/>
        <end position="32"/>
    </location>
</feature>
<dbReference type="InterPro" id="IPR022646">
    <property type="entry name" value="SecD/SecF_CS"/>
</dbReference>
<dbReference type="SUPFAM" id="SSF82866">
    <property type="entry name" value="Multidrug efflux transporter AcrB transmembrane domain"/>
    <property type="match status" value="1"/>
</dbReference>
<evidence type="ECO:0000256" key="11">
    <source>
        <dbReference type="ARBA" id="ARBA00061053"/>
    </source>
</evidence>
<evidence type="ECO:0000256" key="8">
    <source>
        <dbReference type="ARBA" id="ARBA00023136"/>
    </source>
</evidence>
<dbReference type="OrthoDB" id="9805019at2"/>
<dbReference type="STRING" id="2741.SAMN04489866_101193"/>
<keyword evidence="3 12" id="KW-1003">Cell membrane</keyword>
<dbReference type="InterPro" id="IPR022645">
    <property type="entry name" value="SecD/SecF_bac"/>
</dbReference>
<dbReference type="NCBIfam" id="TIGR00966">
    <property type="entry name" value="transloc_SecF"/>
    <property type="match status" value="1"/>
</dbReference>
<evidence type="ECO:0000313" key="14">
    <source>
        <dbReference type="EMBL" id="SDD10667.1"/>
    </source>
</evidence>
<keyword evidence="8 12" id="KW-0472">Membrane</keyword>
<dbReference type="GO" id="GO:0005886">
    <property type="term" value="C:plasma membrane"/>
    <property type="evidence" value="ECO:0007669"/>
    <property type="project" value="UniProtKB-SubCell"/>
</dbReference>
<dbReference type="AlphaFoldDB" id="A0A1G6S3D9"/>
<evidence type="ECO:0000259" key="13">
    <source>
        <dbReference type="Pfam" id="PF02355"/>
    </source>
</evidence>
<dbReference type="FunFam" id="1.20.1640.10:FF:000024">
    <property type="entry name" value="Multifunctional fusion protein"/>
    <property type="match status" value="1"/>
</dbReference>
<dbReference type="GO" id="GO:0015450">
    <property type="term" value="F:protein-transporting ATPase activity"/>
    <property type="evidence" value="ECO:0007669"/>
    <property type="project" value="InterPro"/>
</dbReference>
<evidence type="ECO:0000256" key="6">
    <source>
        <dbReference type="ARBA" id="ARBA00022989"/>
    </source>
</evidence>
<comment type="similarity">
    <text evidence="12">Belongs to the SecD/SecF family. SecF subfamily.</text>
</comment>
<feature type="transmembrane region" description="Helical" evidence="12">
    <location>
        <begin position="231"/>
        <end position="248"/>
    </location>
</feature>
<gene>
    <name evidence="12" type="primary">secF</name>
    <name evidence="14" type="ORF">SAMN04489866_101193</name>
</gene>
<evidence type="ECO:0000256" key="4">
    <source>
        <dbReference type="ARBA" id="ARBA00022692"/>
    </source>
</evidence>
<dbReference type="Pfam" id="PF02355">
    <property type="entry name" value="SecD_SecF_C"/>
    <property type="match status" value="1"/>
</dbReference>
<accession>A0A1G6S3D9</accession>
<feature type="transmembrane region" description="Helical" evidence="12">
    <location>
        <begin position="152"/>
        <end position="175"/>
    </location>
</feature>
<name>A0A1G6S3D9_PEPNI</name>
<dbReference type="Pfam" id="PF07549">
    <property type="entry name" value="Sec_GG"/>
    <property type="match status" value="1"/>
</dbReference>
<dbReference type="GO" id="GO:0006605">
    <property type="term" value="P:protein targeting"/>
    <property type="evidence" value="ECO:0007669"/>
    <property type="project" value="UniProtKB-UniRule"/>
</dbReference>
<dbReference type="Gene3D" id="1.20.1640.10">
    <property type="entry name" value="Multidrug efflux transporter AcrB transmembrane domain"/>
    <property type="match status" value="1"/>
</dbReference>
<comment type="similarity">
    <text evidence="11">In the N-terminal section; belongs to the SecD/SecF family. SecD subfamily.</text>
</comment>
<comment type="subunit">
    <text evidence="12">Forms a complex with SecD. Part of the essential Sec protein translocation apparatus which comprises SecA, SecYEG and auxiliary proteins SecDF. Other proteins may also be involved.</text>
</comment>
<keyword evidence="5 12" id="KW-0653">Protein transport</keyword>
<dbReference type="InterPro" id="IPR055344">
    <property type="entry name" value="SecD_SecF_C_bact"/>
</dbReference>
<keyword evidence="6 12" id="KW-1133">Transmembrane helix</keyword>
<feature type="domain" description="Protein export membrane protein SecD/SecF C-terminal" evidence="13">
    <location>
        <begin position="102"/>
        <end position="282"/>
    </location>
</feature>
<feature type="transmembrane region" description="Helical" evidence="12">
    <location>
        <begin position="124"/>
        <end position="145"/>
    </location>
</feature>
<dbReference type="EMBL" id="FNAF01000001">
    <property type="protein sequence ID" value="SDD10667.1"/>
    <property type="molecule type" value="Genomic_DNA"/>
</dbReference>
<dbReference type="NCBIfam" id="TIGR00916">
    <property type="entry name" value="2A0604s01"/>
    <property type="match status" value="1"/>
</dbReference>
<dbReference type="HAMAP" id="MF_01464_B">
    <property type="entry name" value="SecF_B"/>
    <property type="match status" value="1"/>
</dbReference>
<dbReference type="InterPro" id="IPR022813">
    <property type="entry name" value="SecD/SecF_arch_bac"/>
</dbReference>
<reference evidence="14 15" key="1">
    <citation type="submission" date="2016-10" db="EMBL/GenBank/DDBJ databases">
        <authorList>
            <person name="de Groot N.N."/>
        </authorList>
    </citation>
    <scope>NUCLEOTIDE SEQUENCE [LARGE SCALE GENOMIC DNA]</scope>
    <source>
        <strain evidence="14 15">DSM 20475</strain>
    </source>
</reference>
<evidence type="ECO:0000256" key="10">
    <source>
        <dbReference type="ARBA" id="ARBA00060856"/>
    </source>
</evidence>
<protein>
    <recommendedName>
        <fullName evidence="12">Protein-export membrane protein SecF</fullName>
    </recommendedName>
</protein>
<feature type="transmembrane region" description="Helical" evidence="12">
    <location>
        <begin position="181"/>
        <end position="203"/>
    </location>
</feature>
<evidence type="ECO:0000256" key="1">
    <source>
        <dbReference type="ARBA" id="ARBA00004651"/>
    </source>
</evidence>
<dbReference type="PANTHER" id="PTHR30081">
    <property type="entry name" value="PROTEIN-EXPORT MEMBRANE PROTEIN SEC"/>
    <property type="match status" value="1"/>
</dbReference>
<dbReference type="InterPro" id="IPR048634">
    <property type="entry name" value="SecD_SecF_C"/>
</dbReference>
<evidence type="ECO:0000256" key="3">
    <source>
        <dbReference type="ARBA" id="ARBA00022475"/>
    </source>
</evidence>
<keyword evidence="7 12" id="KW-0811">Translocation</keyword>
<dbReference type="Proteomes" id="UP000198995">
    <property type="component" value="Unassembled WGS sequence"/>
</dbReference>
<comment type="subcellular location">
    <subcellularLocation>
        <location evidence="1 12">Cell membrane</location>
        <topology evidence="1 12">Multi-pass membrane protein</topology>
    </subcellularLocation>
</comment>
<dbReference type="GO" id="GO:0043952">
    <property type="term" value="P:protein transport by the Sec complex"/>
    <property type="evidence" value="ECO:0007669"/>
    <property type="project" value="UniProtKB-UniRule"/>
</dbReference>
<dbReference type="InterPro" id="IPR005665">
    <property type="entry name" value="SecF_bac"/>
</dbReference>
<dbReference type="GO" id="GO:0065002">
    <property type="term" value="P:intracellular protein transmembrane transport"/>
    <property type="evidence" value="ECO:0007669"/>
    <property type="project" value="UniProtKB-UniRule"/>
</dbReference>
<evidence type="ECO:0000256" key="7">
    <source>
        <dbReference type="ARBA" id="ARBA00023010"/>
    </source>
</evidence>
<sequence length="290" mass="32254">MKTFYFTFIEKRKIFYALSIILLVASLGSLLIQGLNLGIDFTGGTKLHISIAKDVKTADVRSALEKTGHGGDQIQELQDGTFQIKTQFMKQDAQDQYVKAISDKLGKTEVLQSTAVGPTIGQEILQKGLIALFIAMVLMIVYITVRFEWRFALTGILSLFHDVFITMGLFSIFQWEVNSTFVAAILTIFGYSINDTIVIFDRIRENLGRVKRQELGLVVNKSISATLRRSLVTSISTLLPLLAVFLFGGDTTRYFVLAMIIGITAGAYSSIGVAAPLWYDFSMASKNKRF</sequence>
<evidence type="ECO:0000256" key="2">
    <source>
        <dbReference type="ARBA" id="ARBA00022448"/>
    </source>
</evidence>
<comment type="similarity">
    <text evidence="10">In the C-terminal section; belongs to the SecD/SecF family. SecF subfamily.</text>
</comment>
<proteinExistence type="inferred from homology"/>
<dbReference type="PRINTS" id="PR01755">
    <property type="entry name" value="SECFTRNLCASE"/>
</dbReference>
<evidence type="ECO:0000313" key="15">
    <source>
        <dbReference type="Proteomes" id="UP000198995"/>
    </source>
</evidence>
<keyword evidence="15" id="KW-1185">Reference proteome</keyword>
<keyword evidence="2 12" id="KW-0813">Transport</keyword>
<evidence type="ECO:0000256" key="12">
    <source>
        <dbReference type="HAMAP-Rule" id="MF_01464"/>
    </source>
</evidence>
<evidence type="ECO:0000256" key="9">
    <source>
        <dbReference type="ARBA" id="ARBA00059018"/>
    </source>
</evidence>
<dbReference type="RefSeq" id="WP_091790885.1">
    <property type="nucleotide sequence ID" value="NZ_FNAF01000001.1"/>
</dbReference>
<evidence type="ECO:0000256" key="5">
    <source>
        <dbReference type="ARBA" id="ARBA00022927"/>
    </source>
</evidence>
<dbReference type="Gene3D" id="3.30.70.2040">
    <property type="match status" value="1"/>
</dbReference>